<feature type="transmembrane region" description="Helical" evidence="1">
    <location>
        <begin position="108"/>
        <end position="125"/>
    </location>
</feature>
<accession>A0A419V8X3</accession>
<keyword evidence="1" id="KW-0472">Membrane</keyword>
<proteinExistence type="predicted"/>
<dbReference type="OrthoDB" id="198399at2"/>
<evidence type="ECO:0000256" key="1">
    <source>
        <dbReference type="SAM" id="Phobius"/>
    </source>
</evidence>
<evidence type="ECO:0000259" key="2">
    <source>
        <dbReference type="SMART" id="SM00228"/>
    </source>
</evidence>
<gene>
    <name evidence="3" type="ORF">ATL39_0764</name>
</gene>
<sequence>MDWITWLWEIARAVGWFFANPLTYVIIGTAFWIGSKRVKQERKDFKTRLYPPLYDVLVSIWPGIAYGLLVSILVVVSGLFVPLEVLAAAAVLWILFIVCGLMRFATPAHVLGLSVVAAHVVPLIWNPSGGFWGGIMSSLQEADLRPAFVLTALLVLTEGLLLLRTKRHHTSPYLFKTPRGKWQGAHRLKRVWLLPAFILVPGDALQAIGWWPLFPIEGTGLSLLLFPFAAALRLDIIGSVPQQAVRRIGGKIVLWGLVLGAAAGAAYLVDYPIYIAAAAALLGREWITWSQKRREASSRPIYTVPDRGLRVAGILPYSPAEKMDIKPGEIITRVNGQTVTNENDLYQAIQLNSAYSKIGVIDLNQELRYTQIAVYANEHYLLGLLLVKQE</sequence>
<protein>
    <recommendedName>
        <fullName evidence="2">PDZ domain-containing protein</fullName>
    </recommendedName>
</protein>
<feature type="transmembrane region" description="Helical" evidence="1">
    <location>
        <begin position="53"/>
        <end position="74"/>
    </location>
</feature>
<dbReference type="EMBL" id="RAPK01000006">
    <property type="protein sequence ID" value="RKD76545.1"/>
    <property type="molecule type" value="Genomic_DNA"/>
</dbReference>
<evidence type="ECO:0000313" key="3">
    <source>
        <dbReference type="EMBL" id="RKD76545.1"/>
    </source>
</evidence>
<feature type="transmembrane region" description="Helical" evidence="1">
    <location>
        <begin position="145"/>
        <end position="163"/>
    </location>
</feature>
<dbReference type="SMART" id="SM00228">
    <property type="entry name" value="PDZ"/>
    <property type="match status" value="1"/>
</dbReference>
<organism evidence="3 4">
    <name type="scientific">Sinobaca qinghaiensis</name>
    <dbReference type="NCBI Taxonomy" id="342944"/>
    <lineage>
        <taxon>Bacteria</taxon>
        <taxon>Bacillati</taxon>
        <taxon>Bacillota</taxon>
        <taxon>Bacilli</taxon>
        <taxon>Bacillales</taxon>
        <taxon>Sporolactobacillaceae</taxon>
        <taxon>Sinobaca</taxon>
    </lineage>
</organism>
<comment type="caution">
    <text evidence="3">The sequence shown here is derived from an EMBL/GenBank/DDBJ whole genome shotgun (WGS) entry which is preliminary data.</text>
</comment>
<feature type="transmembrane region" description="Helical" evidence="1">
    <location>
        <begin position="191"/>
        <end position="213"/>
    </location>
</feature>
<evidence type="ECO:0000313" key="4">
    <source>
        <dbReference type="Proteomes" id="UP000285120"/>
    </source>
</evidence>
<name>A0A419V8X3_9BACL</name>
<feature type="transmembrane region" description="Helical" evidence="1">
    <location>
        <begin position="248"/>
        <end position="267"/>
    </location>
</feature>
<dbReference type="Proteomes" id="UP000285120">
    <property type="component" value="Unassembled WGS sequence"/>
</dbReference>
<dbReference type="InterPro" id="IPR041489">
    <property type="entry name" value="PDZ_6"/>
</dbReference>
<feature type="domain" description="PDZ" evidence="2">
    <location>
        <begin position="297"/>
        <end position="364"/>
    </location>
</feature>
<keyword evidence="1" id="KW-1133">Transmembrane helix</keyword>
<dbReference type="Pfam" id="PF17820">
    <property type="entry name" value="PDZ_6"/>
    <property type="match status" value="1"/>
</dbReference>
<feature type="transmembrane region" description="Helical" evidence="1">
    <location>
        <begin position="219"/>
        <end position="236"/>
    </location>
</feature>
<dbReference type="InterPro" id="IPR001478">
    <property type="entry name" value="PDZ"/>
</dbReference>
<reference evidence="3 4" key="1">
    <citation type="submission" date="2018-09" db="EMBL/GenBank/DDBJ databases">
        <title>Genomic Encyclopedia of Archaeal and Bacterial Type Strains, Phase II (KMG-II): from individual species to whole genera.</title>
        <authorList>
            <person name="Goeker M."/>
        </authorList>
    </citation>
    <scope>NUCLEOTIDE SEQUENCE [LARGE SCALE GENOMIC DNA]</scope>
    <source>
        <strain evidence="3 4">DSM 17008</strain>
    </source>
</reference>
<dbReference type="RefSeq" id="WP_120191937.1">
    <property type="nucleotide sequence ID" value="NZ_RAPK01000006.1"/>
</dbReference>
<dbReference type="InterPro" id="IPR036034">
    <property type="entry name" value="PDZ_sf"/>
</dbReference>
<dbReference type="AlphaFoldDB" id="A0A419V8X3"/>
<keyword evidence="4" id="KW-1185">Reference proteome</keyword>
<feature type="transmembrane region" description="Helical" evidence="1">
    <location>
        <begin position="13"/>
        <end position="33"/>
    </location>
</feature>
<dbReference type="SUPFAM" id="SSF50156">
    <property type="entry name" value="PDZ domain-like"/>
    <property type="match status" value="1"/>
</dbReference>
<dbReference type="Gene3D" id="2.30.42.10">
    <property type="match status" value="1"/>
</dbReference>
<keyword evidence="1" id="KW-0812">Transmembrane</keyword>
<feature type="transmembrane region" description="Helical" evidence="1">
    <location>
        <begin position="80"/>
        <end position="101"/>
    </location>
</feature>